<dbReference type="EMBL" id="JAMQOP010000003">
    <property type="protein sequence ID" value="MDS0300329.1"/>
    <property type="molecule type" value="Genomic_DNA"/>
</dbReference>
<evidence type="ECO:0000313" key="2">
    <source>
        <dbReference type="EMBL" id="MDS0300329.1"/>
    </source>
</evidence>
<protein>
    <submittedName>
        <fullName evidence="2">Uncharacterized protein</fullName>
    </submittedName>
</protein>
<keyword evidence="3" id="KW-1185">Reference proteome</keyword>
<keyword evidence="1" id="KW-1133">Transmembrane helix</keyword>
<dbReference type="Proteomes" id="UP001257060">
    <property type="component" value="Unassembled WGS sequence"/>
</dbReference>
<sequence>MARTNRQRFWDLLCAFENAVMALFAVALLILLLTLLTLANLNRLSPAATIITQVNLVLATVLLLSTGYVLYRCRD</sequence>
<reference evidence="2 3" key="1">
    <citation type="submission" date="2022-06" db="EMBL/GenBank/DDBJ databases">
        <title>Halogeometricum sp. a new haloarchaeum isolate from saline soil.</title>
        <authorList>
            <person name="Strakova D."/>
            <person name="Galisteo C."/>
            <person name="Sanchez-Porro C."/>
            <person name="Ventosa A."/>
        </authorList>
    </citation>
    <scope>NUCLEOTIDE SEQUENCE [LARGE SCALE GENOMIC DNA]</scope>
    <source>
        <strain evidence="2 3">S1BR25-6</strain>
    </source>
</reference>
<keyword evidence="1" id="KW-0812">Transmembrane</keyword>
<organism evidence="2 3">
    <name type="scientific">Halogeometricum salsisoli</name>
    <dbReference type="NCBI Taxonomy" id="2950536"/>
    <lineage>
        <taxon>Archaea</taxon>
        <taxon>Methanobacteriati</taxon>
        <taxon>Methanobacteriota</taxon>
        <taxon>Stenosarchaea group</taxon>
        <taxon>Halobacteria</taxon>
        <taxon>Halobacteriales</taxon>
        <taxon>Haloferacaceae</taxon>
        <taxon>Halogeometricum</taxon>
    </lineage>
</organism>
<proteinExistence type="predicted"/>
<comment type="caution">
    <text evidence="2">The sequence shown here is derived from an EMBL/GenBank/DDBJ whole genome shotgun (WGS) entry which is preliminary data.</text>
</comment>
<dbReference type="RefSeq" id="WP_310925224.1">
    <property type="nucleotide sequence ID" value="NZ_JAMQOP010000003.1"/>
</dbReference>
<gene>
    <name evidence="2" type="ORF">NDI76_16405</name>
</gene>
<evidence type="ECO:0000256" key="1">
    <source>
        <dbReference type="SAM" id="Phobius"/>
    </source>
</evidence>
<name>A0ABU2GHR6_9EURY</name>
<accession>A0ABU2GHR6</accession>
<evidence type="ECO:0000313" key="3">
    <source>
        <dbReference type="Proteomes" id="UP001257060"/>
    </source>
</evidence>
<feature type="transmembrane region" description="Helical" evidence="1">
    <location>
        <begin position="12"/>
        <end position="38"/>
    </location>
</feature>
<feature type="transmembrane region" description="Helical" evidence="1">
    <location>
        <begin position="50"/>
        <end position="71"/>
    </location>
</feature>
<keyword evidence="1" id="KW-0472">Membrane</keyword>